<evidence type="ECO:0000256" key="1">
    <source>
        <dbReference type="ARBA" id="ARBA00008858"/>
    </source>
</evidence>
<keyword evidence="3" id="KW-0472">Membrane</keyword>
<feature type="transmembrane region" description="Helical" evidence="3">
    <location>
        <begin position="87"/>
        <end position="111"/>
    </location>
</feature>
<name>A0A6A6QWM3_9PEZI</name>
<dbReference type="InterPro" id="IPR017946">
    <property type="entry name" value="PLC-like_Pdiesterase_TIM-brl"/>
</dbReference>
<evidence type="ECO:0000313" key="5">
    <source>
        <dbReference type="Proteomes" id="UP000799750"/>
    </source>
</evidence>
<dbReference type="Proteomes" id="UP000799750">
    <property type="component" value="Unassembled WGS sequence"/>
</dbReference>
<accession>A0A6A6QWM3</accession>
<proteinExistence type="inferred from homology"/>
<dbReference type="GO" id="GO:0006629">
    <property type="term" value="P:lipid metabolic process"/>
    <property type="evidence" value="ECO:0007669"/>
    <property type="project" value="InterPro"/>
</dbReference>
<sequence length="440" mass="49429">MSPSKLFSDHDRDGVVSELELESLLLDERLGERDVGTSSHIRSNFRRTKRARNWGRKLRMPVARKSIGVSICPTAGRQNCTRRGLRYLIFMLAVAAGTYVGLFIFTVLPWLPPDPFDDAFAHFRHHSDPISVDSPYYPTHFIQSVLPVPCHSHNDYWRRTPLYAALGSGCISVEADVWLFENDQREPELFVGHTTSTLSDNATLRTMYIDPLVNIIERMNAPSTIAGPSAISHGVFYQDPGQALTLLIDFKTDGVNTFAQVQEQLVPLRDRGWLTTWNGTARTHGLVTIVATGNAPFDLLTANRTYRDIFYDAPLDALEDASDREPQPGDPHGFSPYGFKYNPSNSHLASAPFIRALGVNKVTFSAPHIWGPALSEAQALIIRQQISNARARGLVPRYWGTPRWPRALRDRVWEVLYDEGIGLLNVDDLRAARKGHWGSR</sequence>
<dbReference type="PANTHER" id="PTHR31571:SF1">
    <property type="entry name" value="ALTERED INHERITANCE OF MITOCHONDRIA PROTEIN 6"/>
    <property type="match status" value="1"/>
</dbReference>
<keyword evidence="3" id="KW-0812">Transmembrane</keyword>
<dbReference type="AlphaFoldDB" id="A0A6A6QWM3"/>
<comment type="similarity">
    <text evidence="1">Belongs to the AIM6 family.</text>
</comment>
<dbReference type="GO" id="GO:0008081">
    <property type="term" value="F:phosphoric diester hydrolase activity"/>
    <property type="evidence" value="ECO:0007669"/>
    <property type="project" value="InterPro"/>
</dbReference>
<keyword evidence="3" id="KW-1133">Transmembrane helix</keyword>
<dbReference type="OrthoDB" id="4153866at2759"/>
<evidence type="ECO:0000256" key="2">
    <source>
        <dbReference type="ARBA" id="ARBA00014286"/>
    </source>
</evidence>
<organism evidence="4 5">
    <name type="scientific">Lophium mytilinum</name>
    <dbReference type="NCBI Taxonomy" id="390894"/>
    <lineage>
        <taxon>Eukaryota</taxon>
        <taxon>Fungi</taxon>
        <taxon>Dikarya</taxon>
        <taxon>Ascomycota</taxon>
        <taxon>Pezizomycotina</taxon>
        <taxon>Dothideomycetes</taxon>
        <taxon>Pleosporomycetidae</taxon>
        <taxon>Mytilinidiales</taxon>
        <taxon>Mytilinidiaceae</taxon>
        <taxon>Lophium</taxon>
    </lineage>
</organism>
<evidence type="ECO:0000256" key="3">
    <source>
        <dbReference type="SAM" id="Phobius"/>
    </source>
</evidence>
<gene>
    <name evidence="4" type="ORF">BU16DRAFT_483722</name>
</gene>
<reference evidence="4" key="1">
    <citation type="journal article" date="2020" name="Stud. Mycol.">
        <title>101 Dothideomycetes genomes: a test case for predicting lifestyles and emergence of pathogens.</title>
        <authorList>
            <person name="Haridas S."/>
            <person name="Albert R."/>
            <person name="Binder M."/>
            <person name="Bloem J."/>
            <person name="Labutti K."/>
            <person name="Salamov A."/>
            <person name="Andreopoulos B."/>
            <person name="Baker S."/>
            <person name="Barry K."/>
            <person name="Bills G."/>
            <person name="Bluhm B."/>
            <person name="Cannon C."/>
            <person name="Castanera R."/>
            <person name="Culley D."/>
            <person name="Daum C."/>
            <person name="Ezra D."/>
            <person name="Gonzalez J."/>
            <person name="Henrissat B."/>
            <person name="Kuo A."/>
            <person name="Liang C."/>
            <person name="Lipzen A."/>
            <person name="Lutzoni F."/>
            <person name="Magnuson J."/>
            <person name="Mondo S."/>
            <person name="Nolan M."/>
            <person name="Ohm R."/>
            <person name="Pangilinan J."/>
            <person name="Park H.-J."/>
            <person name="Ramirez L."/>
            <person name="Alfaro M."/>
            <person name="Sun H."/>
            <person name="Tritt A."/>
            <person name="Yoshinaga Y."/>
            <person name="Zwiers L.-H."/>
            <person name="Turgeon B."/>
            <person name="Goodwin S."/>
            <person name="Spatafora J."/>
            <person name="Crous P."/>
            <person name="Grigoriev I."/>
        </authorList>
    </citation>
    <scope>NUCLEOTIDE SEQUENCE</scope>
    <source>
        <strain evidence="4">CBS 269.34</strain>
    </source>
</reference>
<dbReference type="EMBL" id="MU004187">
    <property type="protein sequence ID" value="KAF2496599.1"/>
    <property type="molecule type" value="Genomic_DNA"/>
</dbReference>
<dbReference type="PANTHER" id="PTHR31571">
    <property type="entry name" value="ALTERED INHERITANCE OF MITOCHONDRIA PROTEIN 6"/>
    <property type="match status" value="1"/>
</dbReference>
<dbReference type="PROSITE" id="PS00018">
    <property type="entry name" value="EF_HAND_1"/>
    <property type="match status" value="1"/>
</dbReference>
<dbReference type="InterPro" id="IPR018247">
    <property type="entry name" value="EF_Hand_1_Ca_BS"/>
</dbReference>
<evidence type="ECO:0000313" key="4">
    <source>
        <dbReference type="EMBL" id="KAF2496599.1"/>
    </source>
</evidence>
<keyword evidence="5" id="KW-1185">Reference proteome</keyword>
<dbReference type="InterPro" id="IPR051236">
    <property type="entry name" value="HAT_RTT109-like"/>
</dbReference>
<dbReference type="SUPFAM" id="SSF51695">
    <property type="entry name" value="PLC-like phosphodiesterases"/>
    <property type="match status" value="1"/>
</dbReference>
<protein>
    <recommendedName>
        <fullName evidence="2">Altered inheritance of mitochondria protein 6</fullName>
    </recommendedName>
</protein>